<keyword evidence="2" id="KW-1185">Reference proteome</keyword>
<evidence type="ECO:0008006" key="3">
    <source>
        <dbReference type="Google" id="ProtNLM"/>
    </source>
</evidence>
<dbReference type="Pfam" id="PF17170">
    <property type="entry name" value="DUF5128"/>
    <property type="match status" value="1"/>
</dbReference>
<dbReference type="PROSITE" id="PS51257">
    <property type="entry name" value="PROKAR_LIPOPROTEIN"/>
    <property type="match status" value="1"/>
</dbReference>
<gene>
    <name evidence="1" type="ORF">CCAND38_90016</name>
</gene>
<name>A0A0B7IIE1_9FLAO</name>
<dbReference type="EMBL" id="CDOI01000206">
    <property type="protein sequence ID" value="CEN49708.1"/>
    <property type="molecule type" value="Genomic_DNA"/>
</dbReference>
<protein>
    <recommendedName>
        <fullName evidence="3">6-bladed beta-propeller</fullName>
    </recommendedName>
</protein>
<dbReference type="Proteomes" id="UP000045051">
    <property type="component" value="Unassembled WGS sequence"/>
</dbReference>
<accession>A0A0B7IIE1</accession>
<evidence type="ECO:0000313" key="1">
    <source>
        <dbReference type="EMBL" id="CEN49708.1"/>
    </source>
</evidence>
<reference evidence="1 2" key="1">
    <citation type="submission" date="2015-01" db="EMBL/GenBank/DDBJ databases">
        <authorList>
            <person name="Xiang T."/>
            <person name="Song Y."/>
            <person name="Huang L."/>
            <person name="Wang B."/>
            <person name="Wu P."/>
        </authorList>
    </citation>
    <scope>NUCLEOTIDE SEQUENCE [LARGE SCALE GENOMIC DNA]</scope>
    <source>
        <strain evidence="1 2">CcD38</strain>
    </source>
</reference>
<organism evidence="1 2">
    <name type="scientific">Capnocytophaga canis</name>
    <dbReference type="NCBI Taxonomy" id="1848903"/>
    <lineage>
        <taxon>Bacteria</taxon>
        <taxon>Pseudomonadati</taxon>
        <taxon>Bacteroidota</taxon>
        <taxon>Flavobacteriia</taxon>
        <taxon>Flavobacteriales</taxon>
        <taxon>Flavobacteriaceae</taxon>
        <taxon>Capnocytophaga</taxon>
    </lineage>
</organism>
<proteinExistence type="predicted"/>
<dbReference type="AlphaFoldDB" id="A0A0B7IIE1"/>
<dbReference type="RefSeq" id="WP_042345459.1">
    <property type="nucleotide sequence ID" value="NZ_CDOI01000206.1"/>
</dbReference>
<evidence type="ECO:0000313" key="2">
    <source>
        <dbReference type="Proteomes" id="UP000045051"/>
    </source>
</evidence>
<sequence>MKHSILFCLLISFFIFGCEKKEDREEFCKILIDFDKIENVDLSQHIERKVCFEFSEESMLGNLDEIVLNGQGFLIRSLSNLFLFDEQGRFLSQIGSKGAAPDEYSNFNSFFIKGDDVFIYDDQTKRMIIYDFQGRYKSTINLSDRYDSITPNFIYPLSDGKFISKNMYGGSHRKTPSYSILKEDYSIEKNIKNRWLAHSFFSLNNFNVGDGKNMLFWEILNDTIFTITEKQECFPKYIVDFQEKSIPLDVKKKEFYELIQFTNQPENINKYASLVQNVYEDSDFLRFTFLFQRKIHYVKHDRNNNKTKVYLLTYDNQNLGSRILFHKNHLYVPVNDLDSIESNGCLILIDESKL</sequence>